<dbReference type="Proteomes" id="UP000503096">
    <property type="component" value="Chromosome"/>
</dbReference>
<protein>
    <recommendedName>
        <fullName evidence="3">Nucleotidyltransferase domain-containing protein</fullName>
    </recommendedName>
</protein>
<dbReference type="InParanoid" id="A0A6M4H177"/>
<dbReference type="EMBL" id="CP053073">
    <property type="protein sequence ID" value="QJR13246.1"/>
    <property type="molecule type" value="Genomic_DNA"/>
</dbReference>
<keyword evidence="2" id="KW-1185">Reference proteome</keyword>
<evidence type="ECO:0008006" key="3">
    <source>
        <dbReference type="Google" id="ProtNLM"/>
    </source>
</evidence>
<dbReference type="KEGG" id="upl:DSM104440_00028"/>
<reference evidence="1 2" key="1">
    <citation type="submission" date="2020-04" db="EMBL/GenBank/DDBJ databases">
        <title>Usitatibacter rugosus gen. nov., sp. nov. and Usitatibacter palustris sp. nov., novel members of Usitatibacteraceae fam. nov. within the order Nitrosomonadales isolated from soil.</title>
        <authorList>
            <person name="Huber K.J."/>
            <person name="Neumann-Schaal M."/>
            <person name="Geppert A."/>
            <person name="Luckner M."/>
            <person name="Wanner G."/>
            <person name="Overmann J."/>
        </authorList>
    </citation>
    <scope>NUCLEOTIDE SEQUENCE [LARGE SCALE GENOMIC DNA]</scope>
    <source>
        <strain evidence="1 2">Swamp67</strain>
    </source>
</reference>
<dbReference type="RefSeq" id="WP_171159614.1">
    <property type="nucleotide sequence ID" value="NZ_CP053073.1"/>
</dbReference>
<name>A0A6M4H177_9PROT</name>
<evidence type="ECO:0000313" key="1">
    <source>
        <dbReference type="EMBL" id="QJR13246.1"/>
    </source>
</evidence>
<proteinExistence type="predicted"/>
<gene>
    <name evidence="1" type="ORF">DSM104440_00028</name>
</gene>
<dbReference type="AlphaFoldDB" id="A0A6M4H177"/>
<accession>A0A6M4H177</accession>
<sequence length="202" mass="22678">MAKARSRKDLNLRLHIAYLAARLMAEDGVSDYGAAKQKAARQAGLRDANLLPDNHEIEAALREYQGLYQKDDQPLQLRRMREVAVQVMREFEAFHPALVGSVLSGTAGRHSDVNLQLFPDDSKALSLFLLNKRYEFEEGARRIRRGEGFIEVPQFALEVDGIPVTLTVFDPDEERSSPRPRADVAPQRARLAEVEALLGTEP</sequence>
<organism evidence="1 2">
    <name type="scientific">Usitatibacter palustris</name>
    <dbReference type="NCBI Taxonomy" id="2732487"/>
    <lineage>
        <taxon>Bacteria</taxon>
        <taxon>Pseudomonadati</taxon>
        <taxon>Pseudomonadota</taxon>
        <taxon>Betaproteobacteria</taxon>
        <taxon>Nitrosomonadales</taxon>
        <taxon>Usitatibacteraceae</taxon>
        <taxon>Usitatibacter</taxon>
    </lineage>
</organism>
<evidence type="ECO:0000313" key="2">
    <source>
        <dbReference type="Proteomes" id="UP000503096"/>
    </source>
</evidence>